<accession>A0ABR3NQK9</accession>
<evidence type="ECO:0000256" key="1">
    <source>
        <dbReference type="SAM" id="MobiDB-lite"/>
    </source>
</evidence>
<dbReference type="EMBL" id="JAYMGO010000003">
    <property type="protein sequence ID" value="KAL1279313.1"/>
    <property type="molecule type" value="Genomic_DNA"/>
</dbReference>
<dbReference type="Proteomes" id="UP001558613">
    <property type="component" value="Unassembled WGS sequence"/>
</dbReference>
<feature type="compositionally biased region" description="Polar residues" evidence="1">
    <location>
        <begin position="44"/>
        <end position="53"/>
    </location>
</feature>
<evidence type="ECO:0000313" key="2">
    <source>
        <dbReference type="EMBL" id="KAL1279313.1"/>
    </source>
</evidence>
<proteinExistence type="predicted"/>
<organism evidence="2 3">
    <name type="scientific">Cirrhinus molitorella</name>
    <name type="common">mud carp</name>
    <dbReference type="NCBI Taxonomy" id="172907"/>
    <lineage>
        <taxon>Eukaryota</taxon>
        <taxon>Metazoa</taxon>
        <taxon>Chordata</taxon>
        <taxon>Craniata</taxon>
        <taxon>Vertebrata</taxon>
        <taxon>Euteleostomi</taxon>
        <taxon>Actinopterygii</taxon>
        <taxon>Neopterygii</taxon>
        <taxon>Teleostei</taxon>
        <taxon>Ostariophysi</taxon>
        <taxon>Cypriniformes</taxon>
        <taxon>Cyprinidae</taxon>
        <taxon>Labeoninae</taxon>
        <taxon>Labeonini</taxon>
        <taxon>Cirrhinus</taxon>
    </lineage>
</organism>
<comment type="caution">
    <text evidence="2">The sequence shown here is derived from an EMBL/GenBank/DDBJ whole genome shotgun (WGS) entry which is preliminary data.</text>
</comment>
<gene>
    <name evidence="2" type="ORF">QQF64_025986</name>
</gene>
<keyword evidence="3" id="KW-1185">Reference proteome</keyword>
<feature type="region of interest" description="Disordered" evidence="1">
    <location>
        <begin position="81"/>
        <end position="109"/>
    </location>
</feature>
<reference evidence="2 3" key="1">
    <citation type="submission" date="2023-09" db="EMBL/GenBank/DDBJ databases">
        <authorList>
            <person name="Wang M."/>
        </authorList>
    </citation>
    <scope>NUCLEOTIDE SEQUENCE [LARGE SCALE GENOMIC DNA]</scope>
    <source>
        <strain evidence="2">GT-2023</strain>
        <tissue evidence="2">Liver</tissue>
    </source>
</reference>
<feature type="region of interest" description="Disordered" evidence="1">
    <location>
        <begin position="40"/>
        <end position="67"/>
    </location>
</feature>
<sequence length="151" mass="17195">MAGCTISPLAFTMAMEIIIRASKWVVGGERLQCNQRDVVGQVQHRGQGSDSSPKTPPWHKATSAQKRQLVVEEIRGQEEGERYAKAVSMAKQGEKDQLGGPGEKKKKKLSWRDIWQMTERVELYHQSHIRPATLPPKSERMVWRRSCLFPV</sequence>
<protein>
    <submittedName>
        <fullName evidence="2">Uncharacterized protein</fullName>
    </submittedName>
</protein>
<name>A0ABR3NQK9_9TELE</name>
<evidence type="ECO:0000313" key="3">
    <source>
        <dbReference type="Proteomes" id="UP001558613"/>
    </source>
</evidence>